<dbReference type="RefSeq" id="WP_202829264.1">
    <property type="nucleotide sequence ID" value="NZ_JAEUXJ010000049.1"/>
</dbReference>
<dbReference type="InterPro" id="IPR005064">
    <property type="entry name" value="BUG"/>
</dbReference>
<feature type="chain" id="PRO_5045912813" evidence="2">
    <location>
        <begin position="33"/>
        <end position="330"/>
    </location>
</feature>
<dbReference type="Pfam" id="PF03401">
    <property type="entry name" value="TctC"/>
    <property type="match status" value="1"/>
</dbReference>
<evidence type="ECO:0000256" key="1">
    <source>
        <dbReference type="ARBA" id="ARBA00006987"/>
    </source>
</evidence>
<dbReference type="Gene3D" id="3.40.190.10">
    <property type="entry name" value="Periplasmic binding protein-like II"/>
    <property type="match status" value="1"/>
</dbReference>
<feature type="signal peptide" evidence="2">
    <location>
        <begin position="1"/>
        <end position="32"/>
    </location>
</feature>
<sequence>MPQQIHFGRRAFLAAGAAASVSGALRLQPAMAAYPERPVTLLVCFPPGGATDVLARLLGPPLSEALGRPVIIENRAGAGGNIGMGAVARAQADGYTLLVTSSVFVVNPSLYRSVPYDPFRDFQPISTLGASPNVIAVLPTSGIDNLQDLIAQAKAHPGRFNYASPGIGTTPHLAGELLKLRTGIGMQHVPFSGAGPATQALLAGTVHVISAAQGSIVPQLKSGAFRALAQTGSARALDLPDAPTLQELGIRDANSETFLALFAPAGTASVIVDKLAAEVVSILKRPDTQERYRQAGALAVADGPEGLRARVAREVPMWREVIREARIAVE</sequence>
<dbReference type="Gene3D" id="3.40.190.150">
    <property type="entry name" value="Bordetella uptake gene, domain 1"/>
    <property type="match status" value="1"/>
</dbReference>
<comment type="similarity">
    <text evidence="1">Belongs to the UPF0065 (bug) family.</text>
</comment>
<dbReference type="PROSITE" id="PS51318">
    <property type="entry name" value="TAT"/>
    <property type="match status" value="1"/>
</dbReference>
<dbReference type="PIRSF" id="PIRSF017082">
    <property type="entry name" value="YflP"/>
    <property type="match status" value="1"/>
</dbReference>
<evidence type="ECO:0000313" key="3">
    <source>
        <dbReference type="EMBL" id="MBL6459532.1"/>
    </source>
</evidence>
<dbReference type="CDD" id="cd13578">
    <property type="entry name" value="PBP2_Bug27"/>
    <property type="match status" value="1"/>
</dbReference>
<gene>
    <name evidence="3" type="ORF">JMJ55_29935</name>
</gene>
<dbReference type="PANTHER" id="PTHR42928:SF5">
    <property type="entry name" value="BLR1237 PROTEIN"/>
    <property type="match status" value="1"/>
</dbReference>
<keyword evidence="2" id="KW-0732">Signal</keyword>
<evidence type="ECO:0000313" key="4">
    <source>
        <dbReference type="Proteomes" id="UP000606490"/>
    </source>
</evidence>
<name>A0ABS1VE13_9PROT</name>
<dbReference type="InterPro" id="IPR006311">
    <property type="entry name" value="TAT_signal"/>
</dbReference>
<protein>
    <submittedName>
        <fullName evidence="3">Tripartite tricarboxylate transporter substrate binding protein</fullName>
    </submittedName>
</protein>
<comment type="caution">
    <text evidence="3">The sequence shown here is derived from an EMBL/GenBank/DDBJ whole genome shotgun (WGS) entry which is preliminary data.</text>
</comment>
<dbReference type="InterPro" id="IPR042100">
    <property type="entry name" value="Bug_dom1"/>
</dbReference>
<organism evidence="3 4">
    <name type="scientific">Belnapia mucosa</name>
    <dbReference type="NCBI Taxonomy" id="2804532"/>
    <lineage>
        <taxon>Bacteria</taxon>
        <taxon>Pseudomonadati</taxon>
        <taxon>Pseudomonadota</taxon>
        <taxon>Alphaproteobacteria</taxon>
        <taxon>Acetobacterales</taxon>
        <taxon>Roseomonadaceae</taxon>
        <taxon>Belnapia</taxon>
    </lineage>
</organism>
<dbReference type="SUPFAM" id="SSF53850">
    <property type="entry name" value="Periplasmic binding protein-like II"/>
    <property type="match status" value="1"/>
</dbReference>
<keyword evidence="4" id="KW-1185">Reference proteome</keyword>
<dbReference type="Proteomes" id="UP000606490">
    <property type="component" value="Unassembled WGS sequence"/>
</dbReference>
<evidence type="ECO:0000256" key="2">
    <source>
        <dbReference type="SAM" id="SignalP"/>
    </source>
</evidence>
<proteinExistence type="inferred from homology"/>
<dbReference type="PANTHER" id="PTHR42928">
    <property type="entry name" value="TRICARBOXYLATE-BINDING PROTEIN"/>
    <property type="match status" value="1"/>
</dbReference>
<reference evidence="3 4" key="1">
    <citation type="submission" date="2021-01" db="EMBL/GenBank/DDBJ databases">
        <title>Belnapia mucosa sp. nov. and Belnapia arida sp. nov., isolated from the Tabernas Desert (Almeria, Spain).</title>
        <authorList>
            <person name="Molina-Menor E."/>
            <person name="Vidal-Verdu A."/>
            <person name="Calonge A."/>
            <person name="Satari L."/>
            <person name="Pereto Magraner J."/>
            <person name="Porcar Miralles M."/>
        </authorList>
    </citation>
    <scope>NUCLEOTIDE SEQUENCE [LARGE SCALE GENOMIC DNA]</scope>
    <source>
        <strain evidence="3 4">T6</strain>
    </source>
</reference>
<dbReference type="EMBL" id="JAEUXJ010000049">
    <property type="protein sequence ID" value="MBL6459532.1"/>
    <property type="molecule type" value="Genomic_DNA"/>
</dbReference>
<accession>A0ABS1VE13</accession>